<reference evidence="4 5" key="1">
    <citation type="journal article" date="2021" name="Sci. Rep.">
        <title>The distribution of antibiotic resistance genes in chicken gut microbiota commensals.</title>
        <authorList>
            <person name="Juricova H."/>
            <person name="Matiasovicova J."/>
            <person name="Kubasova T."/>
            <person name="Cejkova D."/>
            <person name="Rychlik I."/>
        </authorList>
    </citation>
    <scope>NUCLEOTIDE SEQUENCE [LARGE SCALE GENOMIC DNA]</scope>
    <source>
        <strain evidence="4 5">An435</strain>
    </source>
</reference>
<feature type="region of interest" description="Disordered" evidence="2">
    <location>
        <begin position="105"/>
        <end position="127"/>
    </location>
</feature>
<dbReference type="Gene3D" id="3.40.1440.10">
    <property type="entry name" value="GIY-YIG endonuclease"/>
    <property type="match status" value="1"/>
</dbReference>
<proteinExistence type="predicted"/>
<dbReference type="InterPro" id="IPR003611">
    <property type="entry name" value="NUMOD3"/>
</dbReference>
<dbReference type="SUPFAM" id="SSF82771">
    <property type="entry name" value="GIY-YIG endonuclease"/>
    <property type="match status" value="1"/>
</dbReference>
<evidence type="ECO:0000256" key="1">
    <source>
        <dbReference type="ARBA" id="ARBA00010045"/>
    </source>
</evidence>
<dbReference type="Pfam" id="PF01541">
    <property type="entry name" value="GIY-YIG"/>
    <property type="match status" value="1"/>
</dbReference>
<dbReference type="InterPro" id="IPR000305">
    <property type="entry name" value="GIY-YIG_endonuc"/>
</dbReference>
<dbReference type="SMART" id="SM00465">
    <property type="entry name" value="GIYc"/>
    <property type="match status" value="1"/>
</dbReference>
<dbReference type="InterPro" id="IPR006350">
    <property type="entry name" value="Intron_endoG1"/>
</dbReference>
<dbReference type="InterPro" id="IPR035901">
    <property type="entry name" value="GIY-YIG_endonuc_sf"/>
</dbReference>
<comment type="caution">
    <text evidence="4">The sequence shown here is derived from an EMBL/GenBank/DDBJ whole genome shotgun (WGS) entry which is preliminary data.</text>
</comment>
<feature type="domain" description="GIY-YIG" evidence="3">
    <location>
        <begin position="4"/>
        <end position="91"/>
    </location>
</feature>
<organism evidence="4 5">
    <name type="scientific">Clostridium saudiense</name>
    <dbReference type="NCBI Taxonomy" id="1414720"/>
    <lineage>
        <taxon>Bacteria</taxon>
        <taxon>Bacillati</taxon>
        <taxon>Bacillota</taxon>
        <taxon>Clostridia</taxon>
        <taxon>Eubacteriales</taxon>
        <taxon>Clostridiaceae</taxon>
        <taxon>Clostridium</taxon>
    </lineage>
</organism>
<dbReference type="CDD" id="cd10443">
    <property type="entry name" value="GIY-YIG_HE_Tlr8p_PBC-V_like"/>
    <property type="match status" value="1"/>
</dbReference>
<evidence type="ECO:0000256" key="2">
    <source>
        <dbReference type="SAM" id="MobiDB-lite"/>
    </source>
</evidence>
<sequence>MTNDKYCVYIHKNKINGKVYVGKTINYIRRWRNNGIEYKPYKENTRPFWNAICKYGWDCFEHIILKENLSDEEASRLEAEYIEKFNSRSNKFGYNVAEGGNGGRVYKEHPKGMLGKKHSQEKKDKQRELAKRLVAEGKLGNNWSNGEHPRGMLGKTHSDEYKEKLSVLMSGANNQNAIKLLAIMPDGSEIIFDTKKQLMNELKISQGVVDRLRKSRQPYEIKIRNQHTEKTKHLEGLIIKDITENTEITNRTKELLAS</sequence>
<dbReference type="Proteomes" id="UP000767334">
    <property type="component" value="Unassembled WGS sequence"/>
</dbReference>
<dbReference type="SMART" id="SM00496">
    <property type="entry name" value="IENR2"/>
    <property type="match status" value="2"/>
</dbReference>
<dbReference type="RefSeq" id="WP_204572428.1">
    <property type="nucleotide sequence ID" value="NZ_JACJLL010000073.1"/>
</dbReference>
<dbReference type="PROSITE" id="PS50164">
    <property type="entry name" value="GIY_YIG"/>
    <property type="match status" value="1"/>
</dbReference>
<protein>
    <submittedName>
        <fullName evidence="4">GIY-YIG nuclease family protein</fullName>
    </submittedName>
</protein>
<evidence type="ECO:0000259" key="3">
    <source>
        <dbReference type="PROSITE" id="PS50164"/>
    </source>
</evidence>
<comment type="similarity">
    <text evidence="1">To endonucleases of group I introns of fungi and phage.</text>
</comment>
<dbReference type="NCBIfam" id="TIGR01453">
    <property type="entry name" value="grpIintron_endo"/>
    <property type="match status" value="1"/>
</dbReference>
<gene>
    <name evidence="4" type="ORF">H6A19_11545</name>
</gene>
<evidence type="ECO:0000313" key="4">
    <source>
        <dbReference type="EMBL" id="MBM6819960.1"/>
    </source>
</evidence>
<evidence type="ECO:0000313" key="5">
    <source>
        <dbReference type="Proteomes" id="UP000767334"/>
    </source>
</evidence>
<keyword evidence="5" id="KW-1185">Reference proteome</keyword>
<dbReference type="SUPFAM" id="SSF64496">
    <property type="entry name" value="DNA-binding domain of intron-encoded endonucleases"/>
    <property type="match status" value="1"/>
</dbReference>
<accession>A0ABS2FHB5</accession>
<dbReference type="EMBL" id="JACJLL010000073">
    <property type="protein sequence ID" value="MBM6819960.1"/>
    <property type="molecule type" value="Genomic_DNA"/>
</dbReference>
<name>A0ABS2FHB5_9CLOT</name>